<dbReference type="SUPFAM" id="SSF46785">
    <property type="entry name" value="Winged helix' DNA-binding domain"/>
    <property type="match status" value="1"/>
</dbReference>
<organism evidence="1 2">
    <name type="scientific">Candidatus Iainarchaeum sp</name>
    <dbReference type="NCBI Taxonomy" id="3101447"/>
    <lineage>
        <taxon>Archaea</taxon>
        <taxon>Candidatus Iainarchaeota</taxon>
        <taxon>Candidatus Iainarchaeia</taxon>
        <taxon>Candidatus Iainarchaeales</taxon>
        <taxon>Candidatus Iainarchaeaceae</taxon>
        <taxon>Candidatus Iainarchaeum</taxon>
    </lineage>
</organism>
<comment type="caution">
    <text evidence="1">The sequence shown here is derived from an EMBL/GenBank/DDBJ whole genome shotgun (WGS) entry which is preliminary data.</text>
</comment>
<gene>
    <name evidence="1" type="ORF">DRO07_00740</name>
</gene>
<dbReference type="AlphaFoldDB" id="A0A497JGM0"/>
<evidence type="ECO:0000313" key="2">
    <source>
        <dbReference type="Proteomes" id="UP000277633"/>
    </source>
</evidence>
<dbReference type="Proteomes" id="UP000277633">
    <property type="component" value="Unassembled WGS sequence"/>
</dbReference>
<sequence>MSAQTRKSNKKRNKLFLLEKFFGGCMEFPEAELIRKTIVLRKLDLPPSVLLTKRSLLRWLALSFGLISERESRTMLLEIIDALFYFLLKKNINPSSADIKKYLETERHISISERLVRYHLNKLIKLGVIARKNTRYYINPAPNAEREDLAASTKFYIKKELEEWYEQIEKALNKLTELHRK</sequence>
<dbReference type="InterPro" id="IPR036390">
    <property type="entry name" value="WH_DNA-bd_sf"/>
</dbReference>
<protein>
    <submittedName>
        <fullName evidence="1">Uncharacterized protein</fullName>
    </submittedName>
</protein>
<reference evidence="1 2" key="1">
    <citation type="submission" date="2018-06" db="EMBL/GenBank/DDBJ databases">
        <title>Extensive metabolic versatility and redundancy in microbially diverse, dynamic hydrothermal sediments.</title>
        <authorList>
            <person name="Dombrowski N."/>
            <person name="Teske A."/>
            <person name="Baker B.J."/>
        </authorList>
    </citation>
    <scope>NUCLEOTIDE SEQUENCE [LARGE SCALE GENOMIC DNA]</scope>
    <source>
        <strain evidence="1">B9_G13</strain>
    </source>
</reference>
<accession>A0A497JGM0</accession>
<dbReference type="EMBL" id="QMWO01000015">
    <property type="protein sequence ID" value="RLG70213.1"/>
    <property type="molecule type" value="Genomic_DNA"/>
</dbReference>
<proteinExistence type="predicted"/>
<name>A0A497JGM0_9ARCH</name>
<evidence type="ECO:0000313" key="1">
    <source>
        <dbReference type="EMBL" id="RLG70213.1"/>
    </source>
</evidence>